<name>A0A5K7ZVF4_9BACT</name>
<dbReference type="Proteomes" id="UP000425960">
    <property type="component" value="Chromosome"/>
</dbReference>
<reference evidence="2 3" key="1">
    <citation type="submission" date="2019-11" db="EMBL/GenBank/DDBJ databases">
        <title>Comparative genomics of hydrocarbon-degrading Desulfosarcina strains.</title>
        <authorList>
            <person name="Watanabe M."/>
            <person name="Kojima H."/>
            <person name="Fukui M."/>
        </authorList>
    </citation>
    <scope>NUCLEOTIDE SEQUENCE [LARGE SCALE GENOMIC DNA]</scope>
    <source>
        <strain evidence="2 3">28bB2T</strain>
    </source>
</reference>
<dbReference type="Pfam" id="PF12146">
    <property type="entry name" value="Hydrolase_4"/>
    <property type="match status" value="1"/>
</dbReference>
<accession>A0A5K7ZVF4</accession>
<feature type="domain" description="Serine aminopeptidase S33" evidence="1">
    <location>
        <begin position="43"/>
        <end position="160"/>
    </location>
</feature>
<evidence type="ECO:0000313" key="2">
    <source>
        <dbReference type="EMBL" id="BBO84222.1"/>
    </source>
</evidence>
<evidence type="ECO:0000313" key="3">
    <source>
        <dbReference type="Proteomes" id="UP000425960"/>
    </source>
</evidence>
<dbReference type="SUPFAM" id="SSF53474">
    <property type="entry name" value="alpha/beta-Hydrolases"/>
    <property type="match status" value="1"/>
</dbReference>
<dbReference type="EMBL" id="AP021876">
    <property type="protein sequence ID" value="BBO84222.1"/>
    <property type="molecule type" value="Genomic_DNA"/>
</dbReference>
<evidence type="ECO:0000259" key="1">
    <source>
        <dbReference type="Pfam" id="PF12146"/>
    </source>
</evidence>
<dbReference type="Gene3D" id="3.40.50.1820">
    <property type="entry name" value="alpha/beta hydrolase"/>
    <property type="match status" value="1"/>
</dbReference>
<dbReference type="InterPro" id="IPR022742">
    <property type="entry name" value="Hydrolase_4"/>
</dbReference>
<proteinExistence type="predicted"/>
<organism evidence="2 3">
    <name type="scientific">Desulfosarcina ovata subsp. sediminis</name>
    <dbReference type="NCBI Taxonomy" id="885957"/>
    <lineage>
        <taxon>Bacteria</taxon>
        <taxon>Pseudomonadati</taxon>
        <taxon>Thermodesulfobacteriota</taxon>
        <taxon>Desulfobacteria</taxon>
        <taxon>Desulfobacterales</taxon>
        <taxon>Desulfosarcinaceae</taxon>
        <taxon>Desulfosarcina</taxon>
    </lineage>
</organism>
<gene>
    <name evidence="2" type="ORF">DSCO28_47880</name>
</gene>
<dbReference type="KEGG" id="dov:DSCO28_47880"/>
<protein>
    <recommendedName>
        <fullName evidence="1">Serine aminopeptidase S33 domain-containing protein</fullName>
    </recommendedName>
</protein>
<sequence length="309" mass="33912">MSASDFKSTGRPWGEYCSRFTEFSPDRVREGCQPWVFAHEPAAEQAIVLCHGLTDSPHFLKAIGRHFHDQLGYDVYLPLLQGHGLKHPKGMEGVSLDTWKANLAFAVETAAGKASRVSVGGLSTGGTLSFCAACTDPTVSGDLFLFSAALDLAGGPKGLIGELKERLLRTFLADLLDSRKPLIGPNPYRYARMDMDGARELARLIEETDRLMDGFDDRRPFPKRVFAAHSESDTTADIQAIRDLRKKTPAERFEAFIIPREKAVPHASLVLAEPIFASDAKPGDPPLETANPMFDEMMAAISAFVNRAF</sequence>
<dbReference type="AlphaFoldDB" id="A0A5K7ZVF4"/>
<dbReference type="RefSeq" id="WP_173179777.1">
    <property type="nucleotide sequence ID" value="NZ_AP021876.1"/>
</dbReference>
<dbReference type="InterPro" id="IPR029058">
    <property type="entry name" value="AB_hydrolase_fold"/>
</dbReference>